<evidence type="ECO:0000313" key="4">
    <source>
        <dbReference type="Proteomes" id="UP001373714"/>
    </source>
</evidence>
<dbReference type="Proteomes" id="UP001373714">
    <property type="component" value="Unassembled WGS sequence"/>
</dbReference>
<protein>
    <submittedName>
        <fullName evidence="3">Uncharacterized protein</fullName>
    </submittedName>
</protein>
<organism evidence="3 4">
    <name type="scientific">Orbilia blumenaviensis</name>
    <dbReference type="NCBI Taxonomy" id="1796055"/>
    <lineage>
        <taxon>Eukaryota</taxon>
        <taxon>Fungi</taxon>
        <taxon>Dikarya</taxon>
        <taxon>Ascomycota</taxon>
        <taxon>Pezizomycotina</taxon>
        <taxon>Orbiliomycetes</taxon>
        <taxon>Orbiliales</taxon>
        <taxon>Orbiliaceae</taxon>
        <taxon>Orbilia</taxon>
    </lineage>
</organism>
<dbReference type="EMBL" id="JAVHNS010000008">
    <property type="protein sequence ID" value="KAK6346189.1"/>
    <property type="molecule type" value="Genomic_DNA"/>
</dbReference>
<feature type="region of interest" description="Disordered" evidence="1">
    <location>
        <begin position="638"/>
        <end position="657"/>
    </location>
</feature>
<sequence length="847" mass="92364">MSKSWLFMSLQLWALLAPVVSAQDASFVDATFPAVSGPNYEKVLRLCYPVESQTNDVFMAEISDETTCDDYGGGDEWDFVRESTPASERQSRHGSQPTFEFPTVFDYFSLEAPDGRAIHFDSTPEALQGAERLVLGDMGEPKRYSKAIFTTGHRKRLPRYGTQRGRVFPGDIMQFIGSNQRAVGYYRLFTSSRHRDVEGVPGAYALLVTINAPNDDVLLLTATGGEEEQDEAVPWDQLQADDPYTGGAIGAGNTLPVVDGSMGQEEEAMIPATSRITGFRSGTNKAANAPVSTEPEPANNIITTEFVEEYPTNDQFSDSNLFAEPPRQVIDDEVTVEAQGVVRPDFTQEGSVGSINSLLEGAQEISVEDLIANTASGDNKGTIGQIGDRTRSPDIESGIEYDGLARAIDTMHKSQDPEYISEEELITSGFFPGVPKMAGLSESLPLGGPGEEDRLVADLYEDIRYNTIGDIYGTDIIPDKGAGVIGSNRGQQSFYAPQDLQVLTEQPEEVEIEEIYEASPELAQWNDDVNAIEDTESELSQPPGLGNPVRQESFDDIVQQIASTVSAPVDGNEAAEAMIGVEESDIDPSLRFALSSGLEEPLALLRELALSTADINADAQAFSESPRLRTLRGTDFDEEGIVPSNLRPRRGTPGRGLFGFNTESVPFIVPLTQQNPEPPEQPSIDSSARSNSRLSLTSSAFGGQPAAPAARRPLQLSDRIFQSEAPVLESAEDMPAQVLAPLLETEDTVIEPVVEPEEEKAPTVGEVSEEMVDNEDDWNVINRRPRPRRRKQQAQADTGITRQAEPDFWETMAGTSQRPSRNRGNGAGWSQNFGPNGQGGRQNYQKM</sequence>
<feature type="compositionally biased region" description="Basic residues" evidence="1">
    <location>
        <begin position="783"/>
        <end position="792"/>
    </location>
</feature>
<feature type="region of interest" description="Disordered" evidence="1">
    <location>
        <begin position="671"/>
        <end position="715"/>
    </location>
</feature>
<evidence type="ECO:0000256" key="1">
    <source>
        <dbReference type="SAM" id="MobiDB-lite"/>
    </source>
</evidence>
<feature type="chain" id="PRO_5043642578" evidence="2">
    <location>
        <begin position="23"/>
        <end position="847"/>
    </location>
</feature>
<keyword evidence="2" id="KW-0732">Signal</keyword>
<keyword evidence="4" id="KW-1185">Reference proteome</keyword>
<name>A0AAV9UPB0_9PEZI</name>
<gene>
    <name evidence="3" type="ORF">TWF730_010520</name>
</gene>
<comment type="caution">
    <text evidence="3">The sequence shown here is derived from an EMBL/GenBank/DDBJ whole genome shotgun (WGS) entry which is preliminary data.</text>
</comment>
<dbReference type="AlphaFoldDB" id="A0AAV9UPB0"/>
<feature type="compositionally biased region" description="Polar residues" evidence="1">
    <location>
        <begin position="683"/>
        <end position="701"/>
    </location>
</feature>
<reference evidence="3 4" key="1">
    <citation type="submission" date="2019-10" db="EMBL/GenBank/DDBJ databases">
        <authorList>
            <person name="Palmer J.M."/>
        </authorList>
    </citation>
    <scope>NUCLEOTIDE SEQUENCE [LARGE SCALE GENOMIC DNA]</scope>
    <source>
        <strain evidence="3 4">TWF730</strain>
    </source>
</reference>
<evidence type="ECO:0000256" key="2">
    <source>
        <dbReference type="SAM" id="SignalP"/>
    </source>
</evidence>
<proteinExistence type="predicted"/>
<feature type="signal peptide" evidence="2">
    <location>
        <begin position="1"/>
        <end position="22"/>
    </location>
</feature>
<feature type="region of interest" description="Disordered" evidence="1">
    <location>
        <begin position="779"/>
        <end position="847"/>
    </location>
</feature>
<evidence type="ECO:0000313" key="3">
    <source>
        <dbReference type="EMBL" id="KAK6346189.1"/>
    </source>
</evidence>
<feature type="compositionally biased region" description="Polar residues" evidence="1">
    <location>
        <begin position="813"/>
        <end position="847"/>
    </location>
</feature>
<accession>A0AAV9UPB0</accession>